<protein>
    <recommendedName>
        <fullName evidence="1">Ribonuclease II-like barrel domain-containing protein</fullName>
    </recommendedName>
</protein>
<dbReference type="InterPro" id="IPR056403">
    <property type="entry name" value="RNase_II_barrel"/>
</dbReference>
<proteinExistence type="predicted"/>
<dbReference type="AlphaFoldDB" id="A0AAV2DZZ1"/>
<feature type="domain" description="Ribonuclease II-like barrel" evidence="1">
    <location>
        <begin position="111"/>
        <end position="138"/>
    </location>
</feature>
<name>A0AAV2DZZ1_9ROSI</name>
<dbReference type="Pfam" id="PF23163">
    <property type="entry name" value="CSD_RNase_II"/>
    <property type="match status" value="1"/>
</dbReference>
<dbReference type="Proteomes" id="UP001497516">
    <property type="component" value="Chromosome 3"/>
</dbReference>
<evidence type="ECO:0000313" key="2">
    <source>
        <dbReference type="EMBL" id="CAL1379049.1"/>
    </source>
</evidence>
<reference evidence="2 3" key="1">
    <citation type="submission" date="2024-04" db="EMBL/GenBank/DDBJ databases">
        <authorList>
            <person name="Fracassetti M."/>
        </authorList>
    </citation>
    <scope>NUCLEOTIDE SEQUENCE [LARGE SCALE GENOMIC DNA]</scope>
</reference>
<evidence type="ECO:0000259" key="1">
    <source>
        <dbReference type="Pfam" id="PF23163"/>
    </source>
</evidence>
<keyword evidence="3" id="KW-1185">Reference proteome</keyword>
<dbReference type="EMBL" id="OZ034816">
    <property type="protein sequence ID" value="CAL1379049.1"/>
    <property type="molecule type" value="Genomic_DNA"/>
</dbReference>
<organism evidence="2 3">
    <name type="scientific">Linum trigynum</name>
    <dbReference type="NCBI Taxonomy" id="586398"/>
    <lineage>
        <taxon>Eukaryota</taxon>
        <taxon>Viridiplantae</taxon>
        <taxon>Streptophyta</taxon>
        <taxon>Embryophyta</taxon>
        <taxon>Tracheophyta</taxon>
        <taxon>Spermatophyta</taxon>
        <taxon>Magnoliopsida</taxon>
        <taxon>eudicotyledons</taxon>
        <taxon>Gunneridae</taxon>
        <taxon>Pentapetalae</taxon>
        <taxon>rosids</taxon>
        <taxon>fabids</taxon>
        <taxon>Malpighiales</taxon>
        <taxon>Linaceae</taxon>
        <taxon>Linum</taxon>
    </lineage>
</organism>
<gene>
    <name evidence="2" type="ORF">LTRI10_LOCUS20593</name>
</gene>
<sequence length="153" mass="17241">MMTVRAVNTCYLLCTGPPPPLSSFRCRFNPFRDSDFSRGCGLQLRLRFPVLRCELVNFGHGGFRSCLFHSLLESAMEELSSYGRRRKGPAAVVKLTSTGELLDYKPGSITLAEGLLLEFKKDSDRLLLALAQKPDGRQEELDGVRSEWSYLFD</sequence>
<accession>A0AAV2DZZ1</accession>
<evidence type="ECO:0000313" key="3">
    <source>
        <dbReference type="Proteomes" id="UP001497516"/>
    </source>
</evidence>